<keyword evidence="7" id="KW-1185">Reference proteome</keyword>
<keyword evidence="5" id="KW-0812">Transmembrane</keyword>
<dbReference type="InterPro" id="IPR036770">
    <property type="entry name" value="Ankyrin_rpt-contain_sf"/>
</dbReference>
<dbReference type="PANTHER" id="PTHR24201">
    <property type="entry name" value="ANK_REP_REGION DOMAIN-CONTAINING PROTEIN"/>
    <property type="match status" value="1"/>
</dbReference>
<keyword evidence="5" id="KW-1133">Transmembrane helix</keyword>
<evidence type="ECO:0000256" key="4">
    <source>
        <dbReference type="SAM" id="MobiDB-lite"/>
    </source>
</evidence>
<evidence type="ECO:0000313" key="6">
    <source>
        <dbReference type="EMBL" id="KPI88259.1"/>
    </source>
</evidence>
<dbReference type="PROSITE" id="PS50088">
    <property type="entry name" value="ANK_REPEAT"/>
    <property type="match status" value="3"/>
</dbReference>
<dbReference type="VEuPathDB" id="TriTrypDB:Lsey_0057_0340"/>
<feature type="repeat" description="ANK" evidence="3">
    <location>
        <begin position="141"/>
        <end position="173"/>
    </location>
</feature>
<feature type="repeat" description="ANK" evidence="3">
    <location>
        <begin position="37"/>
        <end position="69"/>
    </location>
</feature>
<accession>A0A0N0P716</accession>
<dbReference type="SUPFAM" id="SSF48403">
    <property type="entry name" value="Ankyrin repeat"/>
    <property type="match status" value="1"/>
</dbReference>
<name>A0A0N0P716_LEPSE</name>
<dbReference type="Proteomes" id="UP000038009">
    <property type="component" value="Unassembled WGS sequence"/>
</dbReference>
<keyword evidence="1" id="KW-0677">Repeat</keyword>
<dbReference type="OMA" id="AADQWTP"/>
<gene>
    <name evidence="6" type="ORF">ABL78_2683</name>
</gene>
<dbReference type="PROSITE" id="PS50297">
    <property type="entry name" value="ANK_REP_REGION"/>
    <property type="match status" value="2"/>
</dbReference>
<dbReference type="OrthoDB" id="20872at2759"/>
<reference evidence="6 7" key="1">
    <citation type="journal article" date="2015" name="PLoS Pathog.">
        <title>Leptomonas seymouri: Adaptations to the Dixenous Life Cycle Analyzed by Genome Sequencing, Transcriptome Profiling and Co-infection with Leishmania donovani.</title>
        <authorList>
            <person name="Kraeva N."/>
            <person name="Butenko A."/>
            <person name="Hlavacova J."/>
            <person name="Kostygov A."/>
            <person name="Myskova J."/>
            <person name="Grybchuk D."/>
            <person name="Lestinova T."/>
            <person name="Votypka J."/>
            <person name="Volf P."/>
            <person name="Opperdoes F."/>
            <person name="Flegontov P."/>
            <person name="Lukes J."/>
            <person name="Yurchenko V."/>
        </authorList>
    </citation>
    <scope>NUCLEOTIDE SEQUENCE [LARGE SCALE GENOMIC DNA]</scope>
    <source>
        <strain evidence="6 7">ATCC 30220</strain>
    </source>
</reference>
<feature type="region of interest" description="Disordered" evidence="4">
    <location>
        <begin position="295"/>
        <end position="325"/>
    </location>
</feature>
<proteinExistence type="predicted"/>
<evidence type="ECO:0000313" key="7">
    <source>
        <dbReference type="Proteomes" id="UP000038009"/>
    </source>
</evidence>
<evidence type="ECO:0000256" key="5">
    <source>
        <dbReference type="SAM" id="Phobius"/>
    </source>
</evidence>
<dbReference type="Gene3D" id="1.25.40.20">
    <property type="entry name" value="Ankyrin repeat-containing domain"/>
    <property type="match status" value="2"/>
</dbReference>
<evidence type="ECO:0000256" key="1">
    <source>
        <dbReference type="ARBA" id="ARBA00022737"/>
    </source>
</evidence>
<feature type="repeat" description="ANK" evidence="3">
    <location>
        <begin position="108"/>
        <end position="140"/>
    </location>
</feature>
<sequence>MDAIELVSILLEGNDAAIAKAVAGGSILKLCNQPLANGQYAIHALASKNSSKGVETILKNGVNVNQESEEPGNSLGFTAAHYAAAKNYVAVLDVLKEHKADFNHAAMDKWTPLHVATFRGQSDAVEKLIEYGADINCVNGEGHTPLLFAVSLGRLKDTRFLLQRKASIQLEDTHCDSLLHYALHYRMAQQLKGQYKLPDSQLDIAVLLVLNGVRPNEHNDDGDLPTRYAEVTLPSLPKALSLLFGNAVKLLCAPIELNYLTLISATKEFLVDKVGMEVAKAEELRMVLKALESERQSESRKATAPLPPVAMPTGHPAMPADLVDPTLGDPSNGKCPFFARGAKLQSSKRVQESEDDRPHCPFSMYSIRKNRRALILTGVAFFVGYVCGRFSR</sequence>
<dbReference type="SMART" id="SM00248">
    <property type="entry name" value="ANK"/>
    <property type="match status" value="5"/>
</dbReference>
<dbReference type="Pfam" id="PF12796">
    <property type="entry name" value="Ank_2"/>
    <property type="match status" value="1"/>
</dbReference>
<evidence type="ECO:0000256" key="3">
    <source>
        <dbReference type="PROSITE-ProRule" id="PRU00023"/>
    </source>
</evidence>
<evidence type="ECO:0000256" key="2">
    <source>
        <dbReference type="ARBA" id="ARBA00023043"/>
    </source>
</evidence>
<dbReference type="AlphaFoldDB" id="A0A0N0P716"/>
<dbReference type="InterPro" id="IPR002110">
    <property type="entry name" value="Ankyrin_rpt"/>
</dbReference>
<feature type="transmembrane region" description="Helical" evidence="5">
    <location>
        <begin position="373"/>
        <end position="391"/>
    </location>
</feature>
<organism evidence="6 7">
    <name type="scientific">Leptomonas seymouri</name>
    <dbReference type="NCBI Taxonomy" id="5684"/>
    <lineage>
        <taxon>Eukaryota</taxon>
        <taxon>Discoba</taxon>
        <taxon>Euglenozoa</taxon>
        <taxon>Kinetoplastea</taxon>
        <taxon>Metakinetoplastina</taxon>
        <taxon>Trypanosomatida</taxon>
        <taxon>Trypanosomatidae</taxon>
        <taxon>Leishmaniinae</taxon>
        <taxon>Leptomonas</taxon>
    </lineage>
</organism>
<dbReference type="EMBL" id="LJSK01000057">
    <property type="protein sequence ID" value="KPI88259.1"/>
    <property type="molecule type" value="Genomic_DNA"/>
</dbReference>
<dbReference type="InterPro" id="IPR050776">
    <property type="entry name" value="Ank_Repeat/CDKN_Inhibitor"/>
</dbReference>
<keyword evidence="2 3" id="KW-0040">ANK repeat</keyword>
<keyword evidence="5" id="KW-0472">Membrane</keyword>
<comment type="caution">
    <text evidence="6">The sequence shown here is derived from an EMBL/GenBank/DDBJ whole genome shotgun (WGS) entry which is preliminary data.</text>
</comment>
<protein>
    <submittedName>
        <fullName evidence="6">Uncharacterized protein</fullName>
    </submittedName>
</protein>